<evidence type="ECO:0000313" key="3">
    <source>
        <dbReference type="EMBL" id="ERG67599.1"/>
    </source>
</evidence>
<dbReference type="AlphaFoldDB" id="U1LY21"/>
<dbReference type="InterPro" id="IPR050447">
    <property type="entry name" value="Erg6_SMT_methyltransf"/>
</dbReference>
<reference evidence="3 4" key="1">
    <citation type="journal article" date="2013" name="Genome Announc.">
        <title>Draft Genome Sequence of Exiguobacterium pavilionensis Strain RW-2, with Wide Thermal, Salinity, and pH Tolerance, Isolated from Modern Freshwater Microbialites.</title>
        <authorList>
            <person name="White R.A.III."/>
            <person name="Grassa C.J."/>
            <person name="Suttle C.A."/>
        </authorList>
    </citation>
    <scope>NUCLEOTIDE SEQUENCE [LARGE SCALE GENOMIC DNA]</scope>
    <source>
        <strain evidence="3 4">RW-2</strain>
    </source>
</reference>
<keyword evidence="1" id="KW-0808">Transferase</keyword>
<dbReference type="SUPFAM" id="SSF53335">
    <property type="entry name" value="S-adenosyl-L-methionine-dependent methyltransferases"/>
    <property type="match status" value="1"/>
</dbReference>
<name>U1LY21_9BACL</name>
<dbReference type="CDD" id="cd02440">
    <property type="entry name" value="AdoMet_MTases"/>
    <property type="match status" value="1"/>
</dbReference>
<dbReference type="Pfam" id="PF08241">
    <property type="entry name" value="Methyltransf_11"/>
    <property type="match status" value="1"/>
</dbReference>
<dbReference type="eggNOG" id="COG2226">
    <property type="taxonomic scope" value="Bacteria"/>
</dbReference>
<dbReference type="RefSeq" id="WP_021066162.1">
    <property type="nucleotide sequence ID" value="NZ_ATCL01000014.1"/>
</dbReference>
<dbReference type="EMBL" id="ATCL01000014">
    <property type="protein sequence ID" value="ERG67599.1"/>
    <property type="molecule type" value="Genomic_DNA"/>
</dbReference>
<evidence type="ECO:0000256" key="1">
    <source>
        <dbReference type="ARBA" id="ARBA00022679"/>
    </source>
</evidence>
<evidence type="ECO:0000313" key="4">
    <source>
        <dbReference type="Proteomes" id="UP000016464"/>
    </source>
</evidence>
<dbReference type="GO" id="GO:0016126">
    <property type="term" value="P:sterol biosynthetic process"/>
    <property type="evidence" value="ECO:0007669"/>
    <property type="project" value="TreeGrafter"/>
</dbReference>
<dbReference type="PANTHER" id="PTHR44068:SF1">
    <property type="entry name" value="HYPOTHETICAL LOC100005854"/>
    <property type="match status" value="1"/>
</dbReference>
<evidence type="ECO:0000259" key="2">
    <source>
        <dbReference type="Pfam" id="PF08241"/>
    </source>
</evidence>
<protein>
    <recommendedName>
        <fullName evidence="2">Methyltransferase type 11 domain-containing protein</fullName>
    </recommendedName>
</protein>
<dbReference type="InterPro" id="IPR013216">
    <property type="entry name" value="Methyltransf_11"/>
</dbReference>
<sequence>MRFMRLQTWIDSQYENPRGIVGTYIGEKMVRQHRVEVDWTIEQLHIQPDHRILDLGCGAGDALAQMLRGFEHVHVTGLDRSPTIVRSALRRNRTDVQTGRADVVEGDLGTLPFPDAQFDRVFSIHTLYFWEDVPAVLAEIDRVLVPGGSFVITYCDGKGDVTWDGIASIMREQFIPAASELGLIDVKQQRGPDSRDYHTVAVTGRKPHDDF</sequence>
<dbReference type="Proteomes" id="UP000016464">
    <property type="component" value="Unassembled WGS sequence"/>
</dbReference>
<dbReference type="STRING" id="1385984.GCA_000702565_00464"/>
<dbReference type="GO" id="GO:0003838">
    <property type="term" value="F:sterol 24-C-methyltransferase activity"/>
    <property type="evidence" value="ECO:0007669"/>
    <property type="project" value="TreeGrafter"/>
</dbReference>
<feature type="domain" description="Methyltransferase type 11" evidence="2">
    <location>
        <begin position="53"/>
        <end position="152"/>
    </location>
</feature>
<organism evidence="3 4">
    <name type="scientific">Exiguobacterium chiriqhucha RW-2</name>
    <dbReference type="NCBI Taxonomy" id="1345023"/>
    <lineage>
        <taxon>Bacteria</taxon>
        <taxon>Bacillati</taxon>
        <taxon>Bacillota</taxon>
        <taxon>Bacilli</taxon>
        <taxon>Bacillales</taxon>
        <taxon>Bacillales Family XII. Incertae Sedis</taxon>
        <taxon>Exiguobacterium</taxon>
    </lineage>
</organism>
<proteinExistence type="predicted"/>
<gene>
    <name evidence="3" type="ORF">M467_09940</name>
</gene>
<accession>U1LY21</accession>
<comment type="caution">
    <text evidence="3">The sequence shown here is derived from an EMBL/GenBank/DDBJ whole genome shotgun (WGS) entry which is preliminary data.</text>
</comment>
<dbReference type="InterPro" id="IPR029063">
    <property type="entry name" value="SAM-dependent_MTases_sf"/>
</dbReference>
<keyword evidence="4" id="KW-1185">Reference proteome</keyword>
<dbReference type="Gene3D" id="3.40.50.150">
    <property type="entry name" value="Vaccinia Virus protein VP39"/>
    <property type="match status" value="1"/>
</dbReference>
<dbReference type="OrthoDB" id="43862at2"/>
<dbReference type="PATRIC" id="fig|1345023.5.peg.1001"/>
<dbReference type="PANTHER" id="PTHR44068">
    <property type="entry name" value="ZGC:194242"/>
    <property type="match status" value="1"/>
</dbReference>